<dbReference type="Proteomes" id="UP000192934">
    <property type="component" value="Chromosome I"/>
</dbReference>
<protein>
    <submittedName>
        <fullName evidence="1">Uncharacterized protein</fullName>
    </submittedName>
</protein>
<proteinExistence type="predicted"/>
<accession>A0A1X7GK00</accession>
<gene>
    <name evidence="1" type="ORF">SAMN06295910_1962</name>
</gene>
<keyword evidence="2" id="KW-1185">Reference proteome</keyword>
<organism evidence="1 2">
    <name type="scientific">Allosphingosinicella indica</name>
    <dbReference type="NCBI Taxonomy" id="941907"/>
    <lineage>
        <taxon>Bacteria</taxon>
        <taxon>Pseudomonadati</taxon>
        <taxon>Pseudomonadota</taxon>
        <taxon>Alphaproteobacteria</taxon>
        <taxon>Sphingomonadales</taxon>
        <taxon>Sphingomonadaceae</taxon>
        <taxon>Allosphingosinicella</taxon>
    </lineage>
</organism>
<evidence type="ECO:0000313" key="2">
    <source>
        <dbReference type="Proteomes" id="UP000192934"/>
    </source>
</evidence>
<sequence>MPRVIPTADEDSIELGDLIERLETSDFDGRDEEGFASWAPELRKLANNRSFLADLVIDELKDHCRSQLRGNQYGPQVVMLYNRSKRFMLRANFWPAVTDSVIQSSGPEHFFYGLAHDHNFSFLTVGYLGPGYWSEYYEYDYGAVLGVPGEAVPLRFVEKAKLDEGKVMLYRAHQDIHLQLPADAMSVSLNILEGSHSIMFRDQYEFDVRGGFVKRIITSLALEQLLALSAHFGGDKGRELIDTFAAGHPSDRVRAQAVRAQASAFASVDDRIAHYERAARTGNPFVSAIAAREVERIEANRDWIERPRTAAA</sequence>
<reference evidence="2" key="1">
    <citation type="submission" date="2017-04" db="EMBL/GenBank/DDBJ databases">
        <authorList>
            <person name="Varghese N."/>
            <person name="Submissions S."/>
        </authorList>
    </citation>
    <scope>NUCLEOTIDE SEQUENCE [LARGE SCALE GENOMIC DNA]</scope>
    <source>
        <strain evidence="2">Dd16</strain>
    </source>
</reference>
<evidence type="ECO:0000313" key="1">
    <source>
        <dbReference type="EMBL" id="SMF70866.1"/>
    </source>
</evidence>
<dbReference type="AlphaFoldDB" id="A0A1X7GK00"/>
<dbReference type="EMBL" id="LT840185">
    <property type="protein sequence ID" value="SMF70866.1"/>
    <property type="molecule type" value="Genomic_DNA"/>
</dbReference>
<name>A0A1X7GK00_9SPHN</name>
<dbReference type="STRING" id="941907.SAMN06295910_1962"/>